<evidence type="ECO:0000256" key="1">
    <source>
        <dbReference type="ARBA" id="ARBA00004141"/>
    </source>
</evidence>
<dbReference type="GO" id="GO:0016192">
    <property type="term" value="P:vesicle-mediated transport"/>
    <property type="evidence" value="ECO:0007669"/>
    <property type="project" value="InterPro"/>
</dbReference>
<dbReference type="GO" id="GO:0031267">
    <property type="term" value="F:small GTPase binding"/>
    <property type="evidence" value="ECO:0007669"/>
    <property type="project" value="InterPro"/>
</dbReference>
<keyword evidence="5 6" id="KW-0472">Membrane</keyword>
<keyword evidence="4 6" id="KW-1133">Transmembrane helix</keyword>
<evidence type="ECO:0000256" key="4">
    <source>
        <dbReference type="ARBA" id="ARBA00022989"/>
    </source>
</evidence>
<dbReference type="InterPro" id="IPR006977">
    <property type="entry name" value="Yip1_dom"/>
</dbReference>
<gene>
    <name evidence="9" type="ORF">HKI87_02g18350</name>
</gene>
<feature type="transmembrane region" description="Helical" evidence="6">
    <location>
        <begin position="268"/>
        <end position="288"/>
    </location>
</feature>
<feature type="transmembrane region" description="Helical" evidence="6">
    <location>
        <begin position="294"/>
        <end position="316"/>
    </location>
</feature>
<reference evidence="9 10" key="1">
    <citation type="submission" date="2024-03" db="EMBL/GenBank/DDBJ databases">
        <title>Complete genome sequence of the green alga Chloropicon roscoffensis RCC1871.</title>
        <authorList>
            <person name="Lemieux C."/>
            <person name="Pombert J.-F."/>
            <person name="Otis C."/>
            <person name="Turmel M."/>
        </authorList>
    </citation>
    <scope>NUCLEOTIDE SEQUENCE [LARGE SCALE GENOMIC DNA]</scope>
    <source>
        <strain evidence="9 10">RCC1871</strain>
    </source>
</reference>
<evidence type="ECO:0000256" key="5">
    <source>
        <dbReference type="ARBA" id="ARBA00023136"/>
    </source>
</evidence>
<keyword evidence="3 6" id="KW-0812">Transmembrane</keyword>
<dbReference type="PANTHER" id="PTHR12822:SF2">
    <property type="entry name" value="PROTEIN YIPF"/>
    <property type="match status" value="1"/>
</dbReference>
<proteinExistence type="inferred from homology"/>
<comment type="subcellular location">
    <subcellularLocation>
        <location evidence="6">Golgi apparatus membrane</location>
        <topology evidence="6">Multi-pass membrane protein</topology>
    </subcellularLocation>
    <subcellularLocation>
        <location evidence="1">Membrane</location>
        <topology evidence="1">Multi-pass membrane protein</topology>
    </subcellularLocation>
</comment>
<evidence type="ECO:0000259" key="8">
    <source>
        <dbReference type="Pfam" id="PF04893"/>
    </source>
</evidence>
<protein>
    <recommendedName>
        <fullName evidence="6">Protein YIP</fullName>
    </recommendedName>
</protein>
<dbReference type="EMBL" id="CP151502">
    <property type="protein sequence ID" value="WZN60306.1"/>
    <property type="molecule type" value="Genomic_DNA"/>
</dbReference>
<feature type="domain" description="Yip1" evidence="8">
    <location>
        <begin position="191"/>
        <end position="343"/>
    </location>
</feature>
<dbReference type="Proteomes" id="UP001472866">
    <property type="component" value="Chromosome 02"/>
</dbReference>
<evidence type="ECO:0000256" key="3">
    <source>
        <dbReference type="ARBA" id="ARBA00022692"/>
    </source>
</evidence>
<evidence type="ECO:0000256" key="7">
    <source>
        <dbReference type="SAM" id="MobiDB-lite"/>
    </source>
</evidence>
<feature type="transmembrane region" description="Helical" evidence="6">
    <location>
        <begin position="328"/>
        <end position="352"/>
    </location>
</feature>
<feature type="compositionally biased region" description="Gly residues" evidence="7">
    <location>
        <begin position="131"/>
        <end position="142"/>
    </location>
</feature>
<feature type="compositionally biased region" description="Low complexity" evidence="7">
    <location>
        <begin position="19"/>
        <end position="30"/>
    </location>
</feature>
<dbReference type="GO" id="GO:0000139">
    <property type="term" value="C:Golgi membrane"/>
    <property type="evidence" value="ECO:0007669"/>
    <property type="project" value="UniProtKB-SubCell"/>
</dbReference>
<dbReference type="AlphaFoldDB" id="A0AAX4P2U8"/>
<comment type="caution">
    <text evidence="6">Lacks conserved residue(s) required for the propagation of feature annotation.</text>
</comment>
<dbReference type="PANTHER" id="PTHR12822">
    <property type="entry name" value="PROTEIN YIPF"/>
    <property type="match status" value="1"/>
</dbReference>
<feature type="region of interest" description="Disordered" evidence="7">
    <location>
        <begin position="1"/>
        <end position="94"/>
    </location>
</feature>
<feature type="transmembrane region" description="Helical" evidence="6">
    <location>
        <begin position="242"/>
        <end position="261"/>
    </location>
</feature>
<sequence>MAGKDEITVNLMDMEEEAPSSSSAMPMSDPFQQLATSLSGSQNSWNSGLNETSSVDLGVLGNESEKNDTTFVPLSGPGAPVGPGPVPLPDLSAAPLTTTTTTTAAVGGGGSEDPFAASTDASVNLLDAGPSGTGDGGNGSEGDGSDGKDKGKVTWNPLLFLTNRLAPYFDVDTMDIVNRTVNATAKGYAGNFADFVEDKPDLYGPFWIATTLIVVSSASGSFAQYLSGVSKDDIDKVTASCFFFYGYVTALPLAIWGLLIYHKQPMRLLNLIGIYGYAMAVFIPTAILCTVPNAYVRWALILVAAAISGLSIVMNVRRNFMAALQAKGTLYLAAIAGLHLGLAVGLNFYFFLY</sequence>
<comment type="similarity">
    <text evidence="2 6">Belongs to the YIP1 family.</text>
</comment>
<organism evidence="9 10">
    <name type="scientific">Chloropicon roscoffensis</name>
    <dbReference type="NCBI Taxonomy" id="1461544"/>
    <lineage>
        <taxon>Eukaryota</taxon>
        <taxon>Viridiplantae</taxon>
        <taxon>Chlorophyta</taxon>
        <taxon>Chloropicophyceae</taxon>
        <taxon>Chloropicales</taxon>
        <taxon>Chloropicaceae</taxon>
        <taxon>Chloropicon</taxon>
    </lineage>
</organism>
<name>A0AAX4P2U8_9CHLO</name>
<feature type="compositionally biased region" description="Polar residues" evidence="7">
    <location>
        <begin position="31"/>
        <end position="55"/>
    </location>
</feature>
<dbReference type="Pfam" id="PF04893">
    <property type="entry name" value="Yip1"/>
    <property type="match status" value="1"/>
</dbReference>
<feature type="region of interest" description="Disordered" evidence="7">
    <location>
        <begin position="124"/>
        <end position="150"/>
    </location>
</feature>
<evidence type="ECO:0000313" key="10">
    <source>
        <dbReference type="Proteomes" id="UP001472866"/>
    </source>
</evidence>
<dbReference type="InterPro" id="IPR039765">
    <property type="entry name" value="Yip5/YIPF1/YIPF2"/>
</dbReference>
<evidence type="ECO:0000256" key="2">
    <source>
        <dbReference type="ARBA" id="ARBA00010596"/>
    </source>
</evidence>
<evidence type="ECO:0000256" key="6">
    <source>
        <dbReference type="RuleBase" id="RU361264"/>
    </source>
</evidence>
<keyword evidence="10" id="KW-1185">Reference proteome</keyword>
<evidence type="ECO:0000313" key="9">
    <source>
        <dbReference type="EMBL" id="WZN60306.1"/>
    </source>
</evidence>
<accession>A0AAX4P2U8</accession>